<evidence type="ECO:0000313" key="3">
    <source>
        <dbReference type="Proteomes" id="UP000694036"/>
    </source>
</evidence>
<dbReference type="RefSeq" id="WP_218258206.1">
    <property type="nucleotide sequence ID" value="NZ_CP077713.1"/>
</dbReference>
<evidence type="ECO:0000313" key="2">
    <source>
        <dbReference type="EMBL" id="QXJ35715.1"/>
    </source>
</evidence>
<reference evidence="2 3" key="1">
    <citation type="journal article" date="2021" name="Environ. Microbiol.">
        <title>New insights into the diversity and evolution of the archaeal mobilome from three complete genomes of Saccharolobus shibatae.</title>
        <authorList>
            <person name="Medvedeva S."/>
            <person name="Brandt D."/>
            <person name="Cvirkaite-Krupovic V."/>
            <person name="Liu Y."/>
            <person name="Severinov K."/>
            <person name="Ishino S."/>
            <person name="Ishino Y."/>
            <person name="Prangishvili D."/>
            <person name="Kalinowski J."/>
            <person name="Krupovic M."/>
        </authorList>
    </citation>
    <scope>NUCLEOTIDE SEQUENCE [LARGE SCALE GENOMIC DNA]</scope>
    <source>
        <strain evidence="2 3">S38A</strain>
    </source>
</reference>
<dbReference type="Proteomes" id="UP000694036">
    <property type="component" value="Chromosome"/>
</dbReference>
<dbReference type="Pfam" id="PF05317">
    <property type="entry name" value="Thermopsin"/>
    <property type="match status" value="1"/>
</dbReference>
<keyword evidence="3" id="KW-1185">Reference proteome</keyword>
<dbReference type="AlphaFoldDB" id="A0A8F5H039"/>
<feature type="transmembrane region" description="Helical" evidence="1">
    <location>
        <begin position="851"/>
        <end position="872"/>
    </location>
</feature>
<evidence type="ECO:0008006" key="4">
    <source>
        <dbReference type="Google" id="ProtNLM"/>
    </source>
</evidence>
<evidence type="ECO:0000256" key="1">
    <source>
        <dbReference type="SAM" id="Phobius"/>
    </source>
</evidence>
<dbReference type="GeneID" id="65557589"/>
<dbReference type="InterPro" id="IPR007981">
    <property type="entry name" value="Peptidase_A5"/>
</dbReference>
<protein>
    <recommendedName>
        <fullName evidence="4">Thermopsin</fullName>
    </recommendedName>
</protein>
<name>A0A8F5H039_9CREN</name>
<keyword evidence="1" id="KW-1133">Transmembrane helix</keyword>
<keyword evidence="1" id="KW-0812">Transmembrane</keyword>
<gene>
    <name evidence="2" type="ORF">J5U22_02262</name>
</gene>
<accession>A0A8F5H039</accession>
<dbReference type="CDD" id="cd00146">
    <property type="entry name" value="PKD"/>
    <property type="match status" value="1"/>
</dbReference>
<organism evidence="2 3">
    <name type="scientific">Saccharolobus shibatae</name>
    <dbReference type="NCBI Taxonomy" id="2286"/>
    <lineage>
        <taxon>Archaea</taxon>
        <taxon>Thermoproteota</taxon>
        <taxon>Thermoprotei</taxon>
        <taxon>Sulfolobales</taxon>
        <taxon>Sulfolobaceae</taxon>
        <taxon>Saccharolobus</taxon>
    </lineage>
</organism>
<dbReference type="EMBL" id="CP077713">
    <property type="protein sequence ID" value="QXJ35715.1"/>
    <property type="molecule type" value="Genomic_DNA"/>
</dbReference>
<proteinExistence type="predicted"/>
<keyword evidence="1" id="KW-0472">Membrane</keyword>
<sequence length="876" mass="96478">MRLLNILFLAMLILPLFSFFTLSLTLSDQIQLPPRYYSYISDNVTQGSGIDVIFYASSPITFMIMTPSQFYQFNQTGLSQSIYSTTTNSLSKFFPLTSGQYYIVFDNNISNNLVTLNYYILTRPSPTGIADYGLKANNGVISPYVEKIKSVIGAVEINKLLAYNLTPPAGISQYSASIQLNVVLQVNTIGGSQQLWLQNVIQIYTNNYSYRFEDNIWNFTGKISILSNSSVKGNGLVYVTNDGNDYYAYGTNFSTLLSPSLKYLLINTSYTSQGPMISFGYMNQSGLPIWYDNVTILIPNTLSAYILVDGYNFTAGGLAYDAELILGGGGNGEFTFFNESNVELAMIYQYLNGTLAPPKFLFPFGLDTEESADNLYTVSYNGVYLVSSGYQVINNLNENVSQLRFNVVNYTKVTDQNFPYVFTINVSGGVLPYKLNVTINNSSGNELSGYTYVLFPSVSTYYLPLSPLSPGNYTIKIKLTDFNGNSKSYEFSLTINPPLKVQMLNVTNYTDLALPYFNFTSIISGGTKPYNITITISNDSGILSEIYKIINYTSIAYYTVNMKGYSIGKYTIQIEVKDYAGSINVSKYNFTINPNPYISTLSYTSETDKGLREVIKAIGKGGAGSLVYYWYVNNSLVSSGAGDELYNFTPSNIGEYNITVMVKDVLGISSAKSVIIKVNPDPVAELSIPKTTIDSGTEFPVNATVSLGTPPYYISWYVNGSYMGNGSIKELDLSNIGVYIITVTVRDSAGYVINVSKPVSVVPPPSLSIKEQTQGNFIQYNTSITLSASINGGTNPYYLIFLNGKLVGNYSSTTQLQLKLQNGENNITLVANDLWGKAAVKTLIVNSGYNYVDIGIIVGILLIIVIIVVLVISKRK</sequence>